<evidence type="ECO:0000313" key="8">
    <source>
        <dbReference type="EMBL" id="RJE22340.1"/>
    </source>
</evidence>
<evidence type="ECO:0000256" key="4">
    <source>
        <dbReference type="ARBA" id="ARBA00023136"/>
    </source>
</evidence>
<dbReference type="EMBL" id="MVGC01000173">
    <property type="protein sequence ID" value="RJE22340.1"/>
    <property type="molecule type" value="Genomic_DNA"/>
</dbReference>
<feature type="domain" description="Major facilitator superfamily (MFS) profile" evidence="7">
    <location>
        <begin position="68"/>
        <end position="496"/>
    </location>
</feature>
<dbReference type="AlphaFoldDB" id="A0A3A2ZIH4"/>
<comment type="subcellular location">
    <subcellularLocation>
        <location evidence="1">Membrane</location>
        <topology evidence="1">Multi-pass membrane protein</topology>
    </subcellularLocation>
</comment>
<feature type="transmembrane region" description="Helical" evidence="6">
    <location>
        <begin position="66"/>
        <end position="91"/>
    </location>
</feature>
<accession>A0A3A2ZIH4</accession>
<feature type="transmembrane region" description="Helical" evidence="6">
    <location>
        <begin position="134"/>
        <end position="152"/>
    </location>
</feature>
<feature type="transmembrane region" description="Helical" evidence="6">
    <location>
        <begin position="439"/>
        <end position="460"/>
    </location>
</feature>
<feature type="transmembrane region" description="Helical" evidence="6">
    <location>
        <begin position="222"/>
        <end position="240"/>
    </location>
</feature>
<feature type="region of interest" description="Disordered" evidence="5">
    <location>
        <begin position="1"/>
        <end position="24"/>
    </location>
</feature>
<dbReference type="OrthoDB" id="2585655at2759"/>
<evidence type="ECO:0000256" key="5">
    <source>
        <dbReference type="SAM" id="MobiDB-lite"/>
    </source>
</evidence>
<proteinExistence type="predicted"/>
<feature type="transmembrane region" description="Helical" evidence="6">
    <location>
        <begin position="191"/>
        <end position="215"/>
    </location>
</feature>
<dbReference type="InterPro" id="IPR020846">
    <property type="entry name" value="MFS_dom"/>
</dbReference>
<evidence type="ECO:0000256" key="3">
    <source>
        <dbReference type="ARBA" id="ARBA00022989"/>
    </source>
</evidence>
<feature type="transmembrane region" description="Helical" evidence="6">
    <location>
        <begin position="291"/>
        <end position="312"/>
    </location>
</feature>
<evidence type="ECO:0000256" key="6">
    <source>
        <dbReference type="SAM" id="Phobius"/>
    </source>
</evidence>
<dbReference type="InterPro" id="IPR011701">
    <property type="entry name" value="MFS"/>
</dbReference>
<dbReference type="SUPFAM" id="SSF103473">
    <property type="entry name" value="MFS general substrate transporter"/>
    <property type="match status" value="1"/>
</dbReference>
<gene>
    <name evidence="8" type="ORF">PHISCL_05318</name>
</gene>
<feature type="transmembrane region" description="Helical" evidence="6">
    <location>
        <begin position="159"/>
        <end position="185"/>
    </location>
</feature>
<keyword evidence="2 6" id="KW-0812">Transmembrane</keyword>
<dbReference type="Proteomes" id="UP000266188">
    <property type="component" value="Unassembled WGS sequence"/>
</dbReference>
<dbReference type="PANTHER" id="PTHR23502:SF181">
    <property type="entry name" value="MAJOR FACILITATOR SUPERFAMILY (MFS) PROFILE DOMAIN-CONTAINING PROTEIN"/>
    <property type="match status" value="1"/>
</dbReference>
<feature type="transmembrane region" description="Helical" evidence="6">
    <location>
        <begin position="103"/>
        <end position="122"/>
    </location>
</feature>
<keyword evidence="3 6" id="KW-1133">Transmembrane helix</keyword>
<keyword evidence="9" id="KW-1185">Reference proteome</keyword>
<dbReference type="Gene3D" id="1.20.1720.10">
    <property type="entry name" value="Multidrug resistance protein D"/>
    <property type="match status" value="1"/>
</dbReference>
<evidence type="ECO:0000259" key="7">
    <source>
        <dbReference type="PROSITE" id="PS50850"/>
    </source>
</evidence>
<keyword evidence="4 6" id="KW-0472">Membrane</keyword>
<dbReference type="GO" id="GO:0005886">
    <property type="term" value="C:plasma membrane"/>
    <property type="evidence" value="ECO:0007669"/>
    <property type="project" value="TreeGrafter"/>
</dbReference>
<dbReference type="STRING" id="2070753.A0A3A2ZIH4"/>
<dbReference type="PANTHER" id="PTHR23502">
    <property type="entry name" value="MAJOR FACILITATOR SUPERFAMILY"/>
    <property type="match status" value="1"/>
</dbReference>
<feature type="transmembrane region" description="Helical" evidence="6">
    <location>
        <begin position="324"/>
        <end position="345"/>
    </location>
</feature>
<dbReference type="Pfam" id="PF07690">
    <property type="entry name" value="MFS_1"/>
    <property type="match status" value="1"/>
</dbReference>
<reference evidence="9" key="1">
    <citation type="submission" date="2017-02" db="EMBL/GenBank/DDBJ databases">
        <authorList>
            <person name="Tafer H."/>
            <person name="Lopandic K."/>
        </authorList>
    </citation>
    <scope>NUCLEOTIDE SEQUENCE [LARGE SCALE GENOMIC DNA]</scope>
    <source>
        <strain evidence="9">CBS 366.77</strain>
    </source>
</reference>
<evidence type="ECO:0000256" key="1">
    <source>
        <dbReference type="ARBA" id="ARBA00004141"/>
    </source>
</evidence>
<organism evidence="8 9">
    <name type="scientific">Aspergillus sclerotialis</name>
    <dbReference type="NCBI Taxonomy" id="2070753"/>
    <lineage>
        <taxon>Eukaryota</taxon>
        <taxon>Fungi</taxon>
        <taxon>Dikarya</taxon>
        <taxon>Ascomycota</taxon>
        <taxon>Pezizomycotina</taxon>
        <taxon>Eurotiomycetes</taxon>
        <taxon>Eurotiomycetidae</taxon>
        <taxon>Eurotiales</taxon>
        <taxon>Aspergillaceae</taxon>
        <taxon>Aspergillus</taxon>
        <taxon>Aspergillus subgen. Polypaecilum</taxon>
    </lineage>
</organism>
<feature type="compositionally biased region" description="Polar residues" evidence="5">
    <location>
        <begin position="10"/>
        <end position="20"/>
    </location>
</feature>
<dbReference type="PROSITE" id="PS50850">
    <property type="entry name" value="MFS"/>
    <property type="match status" value="1"/>
</dbReference>
<comment type="caution">
    <text evidence="8">The sequence shown here is derived from an EMBL/GenBank/DDBJ whole genome shotgun (WGS) entry which is preliminary data.</text>
</comment>
<dbReference type="InterPro" id="IPR036259">
    <property type="entry name" value="MFS_trans_sf"/>
</dbReference>
<dbReference type="GO" id="GO:0022857">
    <property type="term" value="F:transmembrane transporter activity"/>
    <property type="evidence" value="ECO:0007669"/>
    <property type="project" value="InterPro"/>
</dbReference>
<feature type="transmembrane region" description="Helical" evidence="6">
    <location>
        <begin position="466"/>
        <end position="488"/>
    </location>
</feature>
<sequence length="496" mass="54022">MSPSFIFPQGWTNNPASNEYTDFGEEPSEPFIHAGKLKLDSHGLPLEPQPSDSQLDPLIWQPWVKFAIHIQVSISAFMGLFSQEIISLAYMPLAESMGVTVKEASYSTTIATIFAGLAPLIYAPMSNIYGRRPVYLIATAVGVAANAVCAVCESWTPFLVARACVGIGSSVGMAIGAAVVTDLFFVHQRGLFMGIYLLFVANGAHVATFAGGFIVKNIGWRWCCWVPAISMGIIWAINMLCLPETLYQRDNPLASSAKKSSWIRILGFTAARPTYEMRFASIANSISLLKYPTIVVTTLYYSIAFGLGTALIHITGPMAFQEIYHFNICQIGMAISIPATIGSILGEFLSGAMSDEMLYLARKQHGYADPETRLHATWIGTSFLPAGVIMQGVCLQYHTHWAGPVAGIGTTAFGLQIVSTPIFGYLVDCYDANAAEISALLNFGRLMFSFPLRFYMIPLANETTYGIAWSILAIVSIILYVGVIAVMWKGAAWRNA</sequence>
<evidence type="ECO:0000256" key="2">
    <source>
        <dbReference type="ARBA" id="ARBA00022692"/>
    </source>
</evidence>
<name>A0A3A2ZIH4_9EURO</name>
<protein>
    <submittedName>
        <fullName evidence="8">Sugar and other transporter</fullName>
    </submittedName>
</protein>
<feature type="transmembrane region" description="Helical" evidence="6">
    <location>
        <begin position="405"/>
        <end position="427"/>
    </location>
</feature>
<evidence type="ECO:0000313" key="9">
    <source>
        <dbReference type="Proteomes" id="UP000266188"/>
    </source>
</evidence>